<organism evidence="1">
    <name type="scientific">Arundo donax</name>
    <name type="common">Giant reed</name>
    <name type="synonym">Donax arundinaceus</name>
    <dbReference type="NCBI Taxonomy" id="35708"/>
    <lineage>
        <taxon>Eukaryota</taxon>
        <taxon>Viridiplantae</taxon>
        <taxon>Streptophyta</taxon>
        <taxon>Embryophyta</taxon>
        <taxon>Tracheophyta</taxon>
        <taxon>Spermatophyta</taxon>
        <taxon>Magnoliopsida</taxon>
        <taxon>Liliopsida</taxon>
        <taxon>Poales</taxon>
        <taxon>Poaceae</taxon>
        <taxon>PACMAD clade</taxon>
        <taxon>Arundinoideae</taxon>
        <taxon>Arundineae</taxon>
        <taxon>Arundo</taxon>
    </lineage>
</organism>
<proteinExistence type="predicted"/>
<accession>A0A0A8ZDZ6</accession>
<dbReference type="EMBL" id="GBRH01260864">
    <property type="protein sequence ID" value="JAD37031.1"/>
    <property type="molecule type" value="Transcribed_RNA"/>
</dbReference>
<protein>
    <submittedName>
        <fullName evidence="1">Uncharacterized protein</fullName>
    </submittedName>
</protein>
<evidence type="ECO:0000313" key="1">
    <source>
        <dbReference type="EMBL" id="JAD37031.1"/>
    </source>
</evidence>
<sequence>MWAPVLGELPLGPCSNRQGSSPALHFSLLGSKLYVSSSQVRNHSPENHLYPILLIPREHSFQESKWHGH</sequence>
<dbReference type="AlphaFoldDB" id="A0A0A8ZDZ6"/>
<reference evidence="1" key="2">
    <citation type="journal article" date="2015" name="Data Brief">
        <title>Shoot transcriptome of the giant reed, Arundo donax.</title>
        <authorList>
            <person name="Barrero R.A."/>
            <person name="Guerrero F.D."/>
            <person name="Moolhuijzen P."/>
            <person name="Goolsby J.A."/>
            <person name="Tidwell J."/>
            <person name="Bellgard S.E."/>
            <person name="Bellgard M.I."/>
        </authorList>
    </citation>
    <scope>NUCLEOTIDE SEQUENCE</scope>
    <source>
        <tissue evidence="1">Shoot tissue taken approximately 20 cm above the soil surface</tissue>
    </source>
</reference>
<reference evidence="1" key="1">
    <citation type="submission" date="2014-09" db="EMBL/GenBank/DDBJ databases">
        <authorList>
            <person name="Magalhaes I.L.F."/>
            <person name="Oliveira U."/>
            <person name="Santos F.R."/>
            <person name="Vidigal T.H.D.A."/>
            <person name="Brescovit A.D."/>
            <person name="Santos A.J."/>
        </authorList>
    </citation>
    <scope>NUCLEOTIDE SEQUENCE</scope>
    <source>
        <tissue evidence="1">Shoot tissue taken approximately 20 cm above the soil surface</tissue>
    </source>
</reference>
<name>A0A0A8ZDZ6_ARUDO</name>